<proteinExistence type="inferred from homology"/>
<dbReference type="EMBL" id="MRZU01000003">
    <property type="protein sequence ID" value="OUJ19018.1"/>
    <property type="molecule type" value="Genomic_DNA"/>
</dbReference>
<dbReference type="Gene3D" id="3.90.1150.10">
    <property type="entry name" value="Aspartate Aminotransferase, domain 1"/>
    <property type="match status" value="1"/>
</dbReference>
<reference evidence="9 10" key="1">
    <citation type="submission" date="2016-12" db="EMBL/GenBank/DDBJ databases">
        <title>Discovery of methanogenic haloarchaea.</title>
        <authorList>
            <person name="Sorokin D.Y."/>
            <person name="Makarova K.S."/>
            <person name="Abbas B."/>
            <person name="Ferrer M."/>
            <person name="Golyshin P.N."/>
        </authorList>
    </citation>
    <scope>NUCLEOTIDE SEQUENCE [LARGE SCALE GENOMIC DNA]</scope>
    <source>
        <strain evidence="9">AMET1</strain>
    </source>
</reference>
<dbReference type="InterPro" id="IPR004839">
    <property type="entry name" value="Aminotransferase_I/II_large"/>
</dbReference>
<dbReference type="InterPro" id="IPR015424">
    <property type="entry name" value="PyrdxlP-dep_Trfase"/>
</dbReference>
<dbReference type="PANTHER" id="PTHR46383">
    <property type="entry name" value="ASPARTATE AMINOTRANSFERASE"/>
    <property type="match status" value="1"/>
</dbReference>
<feature type="domain" description="Aminotransferase class I/classII large" evidence="8">
    <location>
        <begin position="33"/>
        <end position="376"/>
    </location>
</feature>
<dbReference type="Pfam" id="PF00155">
    <property type="entry name" value="Aminotran_1_2"/>
    <property type="match status" value="1"/>
</dbReference>
<gene>
    <name evidence="9" type="ORF">AMET1_0669</name>
</gene>
<dbReference type="GO" id="GO:0030170">
    <property type="term" value="F:pyridoxal phosphate binding"/>
    <property type="evidence" value="ECO:0007669"/>
    <property type="project" value="InterPro"/>
</dbReference>
<evidence type="ECO:0000256" key="2">
    <source>
        <dbReference type="ARBA" id="ARBA00007441"/>
    </source>
</evidence>
<comment type="similarity">
    <text evidence="2 7">Belongs to the class-I pyridoxal-phosphate-dependent aminotransferase family.</text>
</comment>
<evidence type="ECO:0000313" key="9">
    <source>
        <dbReference type="EMBL" id="OUJ19018.1"/>
    </source>
</evidence>
<evidence type="ECO:0000256" key="6">
    <source>
        <dbReference type="ARBA" id="ARBA00022898"/>
    </source>
</evidence>
<dbReference type="GO" id="GO:0008483">
    <property type="term" value="F:transaminase activity"/>
    <property type="evidence" value="ECO:0007669"/>
    <property type="project" value="UniProtKB-KW"/>
</dbReference>
<dbReference type="InterPro" id="IPR015421">
    <property type="entry name" value="PyrdxlP-dep_Trfase_major"/>
</dbReference>
<dbReference type="GO" id="GO:0006520">
    <property type="term" value="P:amino acid metabolic process"/>
    <property type="evidence" value="ECO:0007669"/>
    <property type="project" value="InterPro"/>
</dbReference>
<sequence length="382" mass="42915">MSRKISRRVQRIESSATLKMADLAKELRRQGEDVISLGVGEPDFDTPRNIKKCSKEALDSGFVHYTDSKGIPELRELLSEKLGRENNIDIESDEIILTPGAKFAIFLACQTLLEDGDKALLFDPSWVSYKESVKMTGAGIEWCSMNNELRPSVEEYKDILESTDISLVVLNSPCNPTGQVYSEGEIRELVEIALDNDAYVLSDEIYEKIIYDREHYSPSADYEDVITINGFSKTYSMTGWRLGYIVADEELINQFIKIQQHSVSCPTSFAQKGALCALNDPVSDEIVGEMVGRFKGRRDMLVDGLNSFSDVECVTPEGAFYAFPDVGRDSDVVAEQLLRECHVVVTPGSAFGEDCKNNIRISYARSEERIKEALERMEKIFD</sequence>
<dbReference type="CDD" id="cd00609">
    <property type="entry name" value="AAT_like"/>
    <property type="match status" value="1"/>
</dbReference>
<evidence type="ECO:0000256" key="4">
    <source>
        <dbReference type="ARBA" id="ARBA00022576"/>
    </source>
</evidence>
<keyword evidence="10" id="KW-1185">Reference proteome</keyword>
<dbReference type="InterPro" id="IPR015422">
    <property type="entry name" value="PyrdxlP-dep_Trfase_small"/>
</dbReference>
<keyword evidence="5 7" id="KW-0808">Transferase</keyword>
<evidence type="ECO:0000256" key="3">
    <source>
        <dbReference type="ARBA" id="ARBA00011738"/>
    </source>
</evidence>
<dbReference type="EC" id="2.6.1.-" evidence="7"/>
<comment type="caution">
    <text evidence="9">The sequence shown here is derived from an EMBL/GenBank/DDBJ whole genome shotgun (WGS) entry which is preliminary data.</text>
</comment>
<dbReference type="SUPFAM" id="SSF53383">
    <property type="entry name" value="PLP-dependent transferases"/>
    <property type="match status" value="1"/>
</dbReference>
<keyword evidence="4 7" id="KW-0032">Aminotransferase</keyword>
<evidence type="ECO:0000313" key="10">
    <source>
        <dbReference type="Proteomes" id="UP000195137"/>
    </source>
</evidence>
<dbReference type="Gene3D" id="3.40.640.10">
    <property type="entry name" value="Type I PLP-dependent aspartate aminotransferase-like (Major domain)"/>
    <property type="match status" value="1"/>
</dbReference>
<evidence type="ECO:0000256" key="5">
    <source>
        <dbReference type="ARBA" id="ARBA00022679"/>
    </source>
</evidence>
<dbReference type="PROSITE" id="PS00105">
    <property type="entry name" value="AA_TRANSFER_CLASS_1"/>
    <property type="match status" value="1"/>
</dbReference>
<dbReference type="AlphaFoldDB" id="A0A1Y3GC63"/>
<evidence type="ECO:0000256" key="7">
    <source>
        <dbReference type="RuleBase" id="RU000481"/>
    </source>
</evidence>
<keyword evidence="6" id="KW-0663">Pyridoxal phosphate</keyword>
<protein>
    <recommendedName>
        <fullName evidence="7">Aminotransferase</fullName>
        <ecNumber evidence="7">2.6.1.-</ecNumber>
    </recommendedName>
</protein>
<dbReference type="RefSeq" id="WP_086637068.1">
    <property type="nucleotide sequence ID" value="NZ_MRZU01000003.1"/>
</dbReference>
<dbReference type="Proteomes" id="UP000195137">
    <property type="component" value="Unassembled WGS sequence"/>
</dbReference>
<organism evidence="9 10">
    <name type="scientific">Methanonatronarchaeum thermophilum</name>
    <dbReference type="NCBI Taxonomy" id="1927129"/>
    <lineage>
        <taxon>Archaea</taxon>
        <taxon>Methanobacteriati</taxon>
        <taxon>Methanobacteriota</taxon>
        <taxon>Methanonatronarchaeia</taxon>
        <taxon>Methanonatronarchaeales</taxon>
        <taxon>Methanonatronarchaeaceae</taxon>
        <taxon>Methanonatronarchaeum</taxon>
    </lineage>
</organism>
<dbReference type="InterPro" id="IPR050596">
    <property type="entry name" value="AspAT/PAT-like"/>
</dbReference>
<accession>A0A1Y3GC63</accession>
<evidence type="ECO:0000259" key="8">
    <source>
        <dbReference type="Pfam" id="PF00155"/>
    </source>
</evidence>
<evidence type="ECO:0000256" key="1">
    <source>
        <dbReference type="ARBA" id="ARBA00001933"/>
    </source>
</evidence>
<dbReference type="PANTHER" id="PTHR46383:SF1">
    <property type="entry name" value="ASPARTATE AMINOTRANSFERASE"/>
    <property type="match status" value="1"/>
</dbReference>
<comment type="subunit">
    <text evidence="3">Homodimer.</text>
</comment>
<dbReference type="OrthoDB" id="372018at2157"/>
<name>A0A1Y3GC63_9EURY</name>
<comment type="cofactor">
    <cofactor evidence="1 7">
        <name>pyridoxal 5'-phosphate</name>
        <dbReference type="ChEBI" id="CHEBI:597326"/>
    </cofactor>
</comment>
<dbReference type="InterPro" id="IPR004838">
    <property type="entry name" value="NHTrfase_class1_PyrdxlP-BS"/>
</dbReference>